<organism evidence="1 2">
    <name type="scientific">Ignatzschineria indica</name>
    <dbReference type="NCBI Taxonomy" id="472583"/>
    <lineage>
        <taxon>Bacteria</taxon>
        <taxon>Pseudomonadati</taxon>
        <taxon>Pseudomonadota</taxon>
        <taxon>Gammaproteobacteria</taxon>
        <taxon>Cardiobacteriales</taxon>
        <taxon>Ignatzschineriaceae</taxon>
        <taxon>Ignatzschineria</taxon>
    </lineage>
</organism>
<sequence>MFIILLSLSSFAFAQSDDEIKNIIIKQSIASYPGNCPCPYNSAKNGSRCGKRSAYNKRGGYAPKCYPEDISPQELREWKQRNQSRKK</sequence>
<accession>A0A2U2AK32</accession>
<evidence type="ECO:0000313" key="2">
    <source>
        <dbReference type="Proteomes" id="UP000244948"/>
    </source>
</evidence>
<reference evidence="1 2" key="1">
    <citation type="journal article" date="2018" name="Genome Announc.">
        <title>Ignatzschineria cameli sp. nov., isolated from necrotic foot tissue of dromedaries (Camelus dromedarius) and associated maggots (Wohlfahrtia species) in Dubai.</title>
        <authorList>
            <person name="Tsang C.C."/>
            <person name="Tang J.Y."/>
            <person name="Fong J.Y."/>
            <person name="Kinne J."/>
            <person name="Lee H.H."/>
            <person name="Joseph M."/>
            <person name="Jose S."/>
            <person name="Schuster R.K."/>
            <person name="Tang Y."/>
            <person name="Sivakumar S."/>
            <person name="Chen J.H."/>
            <person name="Teng J.L."/>
            <person name="Lau S.K."/>
            <person name="Wernery U."/>
            <person name="Woo P.C."/>
        </authorList>
    </citation>
    <scope>NUCLEOTIDE SEQUENCE [LARGE SCALE GENOMIC DNA]</scope>
    <source>
        <strain evidence="1 2">KCTC 22643</strain>
    </source>
</reference>
<dbReference type="AlphaFoldDB" id="A0A2U2AK32"/>
<proteinExistence type="predicted"/>
<dbReference type="RefSeq" id="WP_094567965.1">
    <property type="nucleotide sequence ID" value="NZ_BMXZ01000002.1"/>
</dbReference>
<protein>
    <submittedName>
        <fullName evidence="1">Uncharacterized protein</fullName>
    </submittedName>
</protein>
<name>A0A2U2AK32_9GAMM</name>
<keyword evidence="2" id="KW-1185">Reference proteome</keyword>
<comment type="caution">
    <text evidence="1">The sequence shown here is derived from an EMBL/GenBank/DDBJ whole genome shotgun (WGS) entry which is preliminary data.</text>
</comment>
<gene>
    <name evidence="1" type="ORF">DC082_07175</name>
</gene>
<dbReference type="Proteomes" id="UP000244948">
    <property type="component" value="Unassembled WGS sequence"/>
</dbReference>
<evidence type="ECO:0000313" key="1">
    <source>
        <dbReference type="EMBL" id="PWD83187.1"/>
    </source>
</evidence>
<dbReference type="EMBL" id="QEWR01000003">
    <property type="protein sequence ID" value="PWD83187.1"/>
    <property type="molecule type" value="Genomic_DNA"/>
</dbReference>